<organism evidence="5 6">
    <name type="scientific">Streptomyces koyangensis</name>
    <dbReference type="NCBI Taxonomy" id="188770"/>
    <lineage>
        <taxon>Bacteria</taxon>
        <taxon>Bacillati</taxon>
        <taxon>Actinomycetota</taxon>
        <taxon>Actinomycetes</taxon>
        <taxon>Kitasatosporales</taxon>
        <taxon>Streptomycetaceae</taxon>
        <taxon>Streptomyces</taxon>
        <taxon>Streptomyces aurantiacus group</taxon>
    </lineage>
</organism>
<evidence type="ECO:0000313" key="6">
    <source>
        <dbReference type="Proteomes" id="UP000259636"/>
    </source>
</evidence>
<gene>
    <name evidence="5" type="ORF">D0C37_27690</name>
</gene>
<dbReference type="SUPFAM" id="SSF46689">
    <property type="entry name" value="Homeodomain-like"/>
    <property type="match status" value="1"/>
</dbReference>
<dbReference type="GeneID" id="300117911"/>
<dbReference type="KEGG" id="sky:D0C37_27690"/>
<feature type="domain" description="HTH tetR-type" evidence="4">
    <location>
        <begin position="12"/>
        <end position="59"/>
    </location>
</feature>
<evidence type="ECO:0000256" key="1">
    <source>
        <dbReference type="ARBA" id="ARBA00023015"/>
    </source>
</evidence>
<dbReference type="GO" id="GO:0003700">
    <property type="term" value="F:DNA-binding transcription factor activity"/>
    <property type="evidence" value="ECO:0007669"/>
    <property type="project" value="TreeGrafter"/>
</dbReference>
<evidence type="ECO:0000259" key="4">
    <source>
        <dbReference type="Pfam" id="PF00440"/>
    </source>
</evidence>
<dbReference type="PANTHER" id="PTHR30055">
    <property type="entry name" value="HTH-TYPE TRANSCRIPTIONAL REGULATOR RUTR"/>
    <property type="match status" value="1"/>
</dbReference>
<dbReference type="PANTHER" id="PTHR30055:SF234">
    <property type="entry name" value="HTH-TYPE TRANSCRIPTIONAL REGULATOR BETI"/>
    <property type="match status" value="1"/>
</dbReference>
<dbReference type="Proteomes" id="UP000259636">
    <property type="component" value="Chromosome"/>
</dbReference>
<dbReference type="InterPro" id="IPR001647">
    <property type="entry name" value="HTH_TetR"/>
</dbReference>
<name>A0A385DJ57_9ACTN</name>
<keyword evidence="1" id="KW-0805">Transcription regulation</keyword>
<dbReference type="InterPro" id="IPR050109">
    <property type="entry name" value="HTH-type_TetR-like_transc_reg"/>
</dbReference>
<dbReference type="RefSeq" id="WP_101280311.1">
    <property type="nucleotide sequence ID" value="NZ_CP031742.1"/>
</dbReference>
<sequence length="224" mass="23406">MGRNPSGTREKLVRAAEEVFAAQGVDGAQLRDITRLAGQANPSAVQYHFGSRAGLLDAVMAERQERTEAVLAAGPAARHLDGGAGAAEGGGSPDLLRELLGALIAAEASELATESGRRCLCISAQLSHESGVRTRVPHPTLAGTRYWEVIGRIEECLAALPEPLRLERLDLALTLVGAALADRARQYLAGATPLTGERLFLADLVETTASLLRATVPAAEGTAP</sequence>
<dbReference type="EMBL" id="CP031742">
    <property type="protein sequence ID" value="AXQ58010.1"/>
    <property type="molecule type" value="Genomic_DNA"/>
</dbReference>
<dbReference type="GO" id="GO:0000976">
    <property type="term" value="F:transcription cis-regulatory region binding"/>
    <property type="evidence" value="ECO:0007669"/>
    <property type="project" value="TreeGrafter"/>
</dbReference>
<proteinExistence type="predicted"/>
<dbReference type="AlphaFoldDB" id="A0A385DJ57"/>
<evidence type="ECO:0000313" key="5">
    <source>
        <dbReference type="EMBL" id="AXQ58010.1"/>
    </source>
</evidence>
<dbReference type="Pfam" id="PF00440">
    <property type="entry name" value="TetR_N"/>
    <property type="match status" value="1"/>
</dbReference>
<dbReference type="Gene3D" id="1.10.357.10">
    <property type="entry name" value="Tetracycline Repressor, domain 2"/>
    <property type="match status" value="1"/>
</dbReference>
<accession>A0A385DJ57</accession>
<evidence type="ECO:0000256" key="2">
    <source>
        <dbReference type="ARBA" id="ARBA00023125"/>
    </source>
</evidence>
<keyword evidence="3" id="KW-0804">Transcription</keyword>
<reference evidence="5 6" key="1">
    <citation type="submission" date="2018-08" db="EMBL/GenBank/DDBJ databases">
        <authorList>
            <person name="Ferrada E.E."/>
            <person name="Latorre B.A."/>
        </authorList>
    </citation>
    <scope>NUCLEOTIDE SEQUENCE [LARGE SCALE GENOMIC DNA]</scope>
    <source>
        <strain evidence="5 6">VK-A60T</strain>
    </source>
</reference>
<evidence type="ECO:0000256" key="3">
    <source>
        <dbReference type="ARBA" id="ARBA00023163"/>
    </source>
</evidence>
<protein>
    <submittedName>
        <fullName evidence="5">TetR/AcrR family transcriptional regulator</fullName>
    </submittedName>
</protein>
<dbReference type="InterPro" id="IPR009057">
    <property type="entry name" value="Homeodomain-like_sf"/>
</dbReference>
<keyword evidence="2" id="KW-0238">DNA-binding</keyword>